<evidence type="ECO:0000256" key="3">
    <source>
        <dbReference type="ARBA" id="ARBA00022801"/>
    </source>
</evidence>
<dbReference type="Proteomes" id="UP000318138">
    <property type="component" value="Chromosome"/>
</dbReference>
<gene>
    <name evidence="7" type="ORF">FLK61_23485</name>
</gene>
<dbReference type="PANTHER" id="PTHR43301:SF3">
    <property type="entry name" value="ARABINAN ENDO-1,5-ALPHA-L-ARABINOSIDASE A-RELATED"/>
    <property type="match status" value="1"/>
</dbReference>
<dbReference type="GO" id="GO:0005975">
    <property type="term" value="P:carbohydrate metabolic process"/>
    <property type="evidence" value="ECO:0007669"/>
    <property type="project" value="InterPro"/>
</dbReference>
<feature type="site" description="Important for catalytic activity, responsible for pKa modulation of the active site Glu and correct orientation of both the proton donor and substrate" evidence="5">
    <location>
        <position position="127"/>
    </location>
</feature>
<dbReference type="InterPro" id="IPR006710">
    <property type="entry name" value="Glyco_hydro_43"/>
</dbReference>
<keyword evidence="3 6" id="KW-0378">Hydrolase</keyword>
<organism evidence="7 8">
    <name type="scientific">Paenalkalicoccus suaedae</name>
    <dbReference type="NCBI Taxonomy" id="2592382"/>
    <lineage>
        <taxon>Bacteria</taxon>
        <taxon>Bacillati</taxon>
        <taxon>Bacillota</taxon>
        <taxon>Bacilli</taxon>
        <taxon>Bacillales</taxon>
        <taxon>Bacillaceae</taxon>
        <taxon>Paenalkalicoccus</taxon>
    </lineage>
</organism>
<dbReference type="KEGG" id="psua:FLK61_23485"/>
<evidence type="ECO:0000256" key="2">
    <source>
        <dbReference type="ARBA" id="ARBA00009865"/>
    </source>
</evidence>
<keyword evidence="8" id="KW-1185">Reference proteome</keyword>
<keyword evidence="4 6" id="KW-0326">Glycosidase</keyword>
<name>A0A859FJZ0_9BACI</name>
<dbReference type="CDD" id="cd08981">
    <property type="entry name" value="GH43_Bt1873-like"/>
    <property type="match status" value="1"/>
</dbReference>
<reference evidence="8" key="1">
    <citation type="submission" date="2019-07" db="EMBL/GenBank/DDBJ databases">
        <title>Bacillus alkalisoli sp. nov. isolated from saline soil.</title>
        <authorList>
            <person name="Sun J.-Q."/>
            <person name="Xu L."/>
        </authorList>
    </citation>
    <scope>NUCLEOTIDE SEQUENCE [LARGE SCALE GENOMIC DNA]</scope>
    <source>
        <strain evidence="8">M4U3P1</strain>
    </source>
</reference>
<evidence type="ECO:0000256" key="5">
    <source>
        <dbReference type="PIRSR" id="PIRSR606710-2"/>
    </source>
</evidence>
<sequence>MMKVSDIRIRDPFVLTDYKTNTYYLYGTTDDNTWSGKGTGFNAYRSADLREWEGPFSAFRPPEDFWGETNFWAPEVTYYNDHYYMLATFKAEHRCRGTQLLVADHPLGPFKPLTSSPVTPSEWECLDGTLFIDEKNHPWMVFCREWLQVQDGEIYAVRLSQDLKKSMGEPVLLFKASEANWTVPSKGVNYVTDGPFIYRTNDDHLLMLWSSHGRYGYSMGVARSPSGTIVGPWKHDHEMLFKKDGGHGMIFRTFEGRLMLTVHAPNAMPNERAILMEVTEESGKLHLLE</sequence>
<dbReference type="InterPro" id="IPR023296">
    <property type="entry name" value="Glyco_hydro_beta-prop_sf"/>
</dbReference>
<dbReference type="InterPro" id="IPR050727">
    <property type="entry name" value="GH43_arabinanases"/>
</dbReference>
<evidence type="ECO:0000256" key="6">
    <source>
        <dbReference type="RuleBase" id="RU361187"/>
    </source>
</evidence>
<comment type="similarity">
    <text evidence="2 6">Belongs to the glycosyl hydrolase 43 family.</text>
</comment>
<dbReference type="PANTHER" id="PTHR43301">
    <property type="entry name" value="ARABINAN ENDO-1,5-ALPHA-L-ARABINOSIDASE"/>
    <property type="match status" value="1"/>
</dbReference>
<evidence type="ECO:0000256" key="4">
    <source>
        <dbReference type="ARBA" id="ARBA00023295"/>
    </source>
</evidence>
<accession>A0A859FJZ0</accession>
<evidence type="ECO:0000256" key="1">
    <source>
        <dbReference type="ARBA" id="ARBA00004834"/>
    </source>
</evidence>
<dbReference type="AlphaFoldDB" id="A0A859FJZ0"/>
<dbReference type="Pfam" id="PF04616">
    <property type="entry name" value="Glyco_hydro_43"/>
    <property type="match status" value="1"/>
</dbReference>
<dbReference type="Gene3D" id="2.115.10.20">
    <property type="entry name" value="Glycosyl hydrolase domain, family 43"/>
    <property type="match status" value="1"/>
</dbReference>
<protein>
    <submittedName>
        <fullName evidence="7">Family 43 glycosylhydrolase</fullName>
    </submittedName>
</protein>
<evidence type="ECO:0000313" key="7">
    <source>
        <dbReference type="EMBL" id="QKS73131.1"/>
    </source>
</evidence>
<dbReference type="GO" id="GO:0004553">
    <property type="term" value="F:hydrolase activity, hydrolyzing O-glycosyl compounds"/>
    <property type="evidence" value="ECO:0007669"/>
    <property type="project" value="InterPro"/>
</dbReference>
<dbReference type="SUPFAM" id="SSF75005">
    <property type="entry name" value="Arabinanase/levansucrase/invertase"/>
    <property type="match status" value="1"/>
</dbReference>
<comment type="pathway">
    <text evidence="1">Glycan metabolism; L-arabinan degradation.</text>
</comment>
<dbReference type="EMBL" id="CP041372">
    <property type="protein sequence ID" value="QKS73131.1"/>
    <property type="molecule type" value="Genomic_DNA"/>
</dbReference>
<evidence type="ECO:0000313" key="8">
    <source>
        <dbReference type="Proteomes" id="UP000318138"/>
    </source>
</evidence>
<proteinExistence type="inferred from homology"/>